<dbReference type="Pfam" id="PF03405">
    <property type="entry name" value="FA_desaturase_2"/>
    <property type="match status" value="1"/>
</dbReference>
<evidence type="ECO:0000256" key="8">
    <source>
        <dbReference type="ARBA" id="ARBA00023098"/>
    </source>
</evidence>
<dbReference type="GO" id="GO:0045300">
    <property type="term" value="F:stearoyl-[ACP] desaturase activity"/>
    <property type="evidence" value="ECO:0007669"/>
    <property type="project" value="InterPro"/>
</dbReference>
<evidence type="ECO:0000313" key="10">
    <source>
        <dbReference type="EMBL" id="TWB17379.1"/>
    </source>
</evidence>
<dbReference type="InterPro" id="IPR012348">
    <property type="entry name" value="RNR-like"/>
</dbReference>
<reference evidence="10 11" key="1">
    <citation type="submission" date="2019-06" db="EMBL/GenBank/DDBJ databases">
        <title>Genomic Encyclopedia of Type Strains, Phase IV (KMG-V): Genome sequencing to study the core and pangenomes of soil and plant-associated prokaryotes.</title>
        <authorList>
            <person name="Whitman W."/>
        </authorList>
    </citation>
    <scope>NUCLEOTIDE SEQUENCE [LARGE SCALE GENOMIC DNA]</scope>
    <source>
        <strain evidence="10 11">BR 11865</strain>
    </source>
</reference>
<evidence type="ECO:0000256" key="2">
    <source>
        <dbReference type="ARBA" id="ARBA00008749"/>
    </source>
</evidence>
<keyword evidence="6" id="KW-0560">Oxidoreductase</keyword>
<dbReference type="AlphaFoldDB" id="A0A560F6X8"/>
<dbReference type="EMBL" id="VITO01000025">
    <property type="protein sequence ID" value="TWB17379.1"/>
    <property type="molecule type" value="Genomic_DNA"/>
</dbReference>
<dbReference type="InterPro" id="IPR005067">
    <property type="entry name" value="Fatty_acid_desaturase-2"/>
</dbReference>
<evidence type="ECO:0000256" key="1">
    <source>
        <dbReference type="ARBA" id="ARBA00001954"/>
    </source>
</evidence>
<comment type="cofactor">
    <cofactor evidence="1">
        <name>Fe(2+)</name>
        <dbReference type="ChEBI" id="CHEBI:29033"/>
    </cofactor>
</comment>
<dbReference type="Gene3D" id="1.10.620.20">
    <property type="entry name" value="Ribonucleotide Reductase, subunit A"/>
    <property type="match status" value="1"/>
</dbReference>
<evidence type="ECO:0000256" key="4">
    <source>
        <dbReference type="ARBA" id="ARBA00022723"/>
    </source>
</evidence>
<proteinExistence type="inferred from homology"/>
<keyword evidence="4" id="KW-0479">Metal-binding</keyword>
<name>A0A560F6X8_9PROT</name>
<keyword evidence="7" id="KW-0408">Iron</keyword>
<comment type="similarity">
    <text evidence="2">Belongs to the fatty acid desaturase type 2 family.</text>
</comment>
<comment type="caution">
    <text evidence="10">The sequence shown here is derived from an EMBL/GenBank/DDBJ whole genome shotgun (WGS) entry which is preliminary data.</text>
</comment>
<evidence type="ECO:0000256" key="3">
    <source>
        <dbReference type="ARBA" id="ARBA00022516"/>
    </source>
</evidence>
<accession>A0A560F6X8</accession>
<dbReference type="Proteomes" id="UP000316545">
    <property type="component" value="Unassembled WGS sequence"/>
</dbReference>
<keyword evidence="3" id="KW-0444">Lipid biosynthesis</keyword>
<keyword evidence="8" id="KW-0443">Lipid metabolism</keyword>
<gene>
    <name evidence="10" type="ORF">FBZ88_12547</name>
</gene>
<protein>
    <submittedName>
        <fullName evidence="10">Fatty acid desaturase</fullName>
    </submittedName>
</protein>
<evidence type="ECO:0000256" key="5">
    <source>
        <dbReference type="ARBA" id="ARBA00022832"/>
    </source>
</evidence>
<evidence type="ECO:0000313" key="11">
    <source>
        <dbReference type="Proteomes" id="UP000316545"/>
    </source>
</evidence>
<keyword evidence="9" id="KW-0275">Fatty acid biosynthesis</keyword>
<evidence type="ECO:0000256" key="7">
    <source>
        <dbReference type="ARBA" id="ARBA00023004"/>
    </source>
</evidence>
<dbReference type="SUPFAM" id="SSF47240">
    <property type="entry name" value="Ferritin-like"/>
    <property type="match status" value="1"/>
</dbReference>
<dbReference type="InterPro" id="IPR009078">
    <property type="entry name" value="Ferritin-like_SF"/>
</dbReference>
<evidence type="ECO:0000256" key="6">
    <source>
        <dbReference type="ARBA" id="ARBA00023002"/>
    </source>
</evidence>
<dbReference type="GO" id="GO:0006633">
    <property type="term" value="P:fatty acid biosynthetic process"/>
    <property type="evidence" value="ECO:0007669"/>
    <property type="project" value="UniProtKB-KW"/>
</dbReference>
<dbReference type="RefSeq" id="WP_246138863.1">
    <property type="nucleotide sequence ID" value="NZ_JAYNFR010000031.1"/>
</dbReference>
<keyword evidence="5" id="KW-0276">Fatty acid metabolism</keyword>
<dbReference type="CDD" id="cd00657">
    <property type="entry name" value="Ferritin_like"/>
    <property type="match status" value="1"/>
</dbReference>
<evidence type="ECO:0000256" key="9">
    <source>
        <dbReference type="ARBA" id="ARBA00023160"/>
    </source>
</evidence>
<sequence length="286" mass="32441">MADVNGTESQATESRNGHWTVAGLPWDKLDPSKVNPDILKLIKAAALVEYNGDSYADYLCNVFADNTEFCRTARQWAVEEVQHGEALGAWAERVDPSWNFQAAVTRFREGYKIDIDVSQSVRGSRAGELVARCIVETGTSSYYTALAEATDEPVLKQICRHIAADEFRHYKLFYDYLGDYLTQERLGKFGRLRISLSRINETEDDELSFAYHAANADEGAPYHRETAFANYVRRAYSYYRPHHLDRMVAMVFKASGLKPQGWLHDVASRYAYKRMMKKAGVPPLAA</sequence>
<organism evidence="10 11">
    <name type="scientific">Nitrospirillum amazonense</name>
    <dbReference type="NCBI Taxonomy" id="28077"/>
    <lineage>
        <taxon>Bacteria</taxon>
        <taxon>Pseudomonadati</taxon>
        <taxon>Pseudomonadota</taxon>
        <taxon>Alphaproteobacteria</taxon>
        <taxon>Rhodospirillales</taxon>
        <taxon>Azospirillaceae</taxon>
        <taxon>Nitrospirillum</taxon>
    </lineage>
</organism>
<dbReference type="GO" id="GO:0046872">
    <property type="term" value="F:metal ion binding"/>
    <property type="evidence" value="ECO:0007669"/>
    <property type="project" value="UniProtKB-KW"/>
</dbReference>
<keyword evidence="11" id="KW-1185">Reference proteome</keyword>